<name>K3X7P7_GLOUD</name>
<dbReference type="InterPro" id="IPR001240">
    <property type="entry name" value="PRAI_dom"/>
</dbReference>
<comment type="pathway">
    <text evidence="1">Amino-acid biosynthesis; L-tryptophan biosynthesis; L-tryptophan from chorismate: step 3/5.</text>
</comment>
<dbReference type="PANTHER" id="PTHR42894:SF1">
    <property type="entry name" value="N-(5'-PHOSPHORIBOSYL)ANTHRANILATE ISOMERASE"/>
    <property type="match status" value="1"/>
</dbReference>
<dbReference type="VEuPathDB" id="FungiDB:PYU1_G013217"/>
<evidence type="ECO:0000256" key="3">
    <source>
        <dbReference type="ARBA" id="ARBA00012572"/>
    </source>
</evidence>
<reference evidence="10" key="1">
    <citation type="journal article" date="2010" name="Genome Biol.">
        <title>Genome sequence of the necrotrophic plant pathogen Pythium ultimum reveals original pathogenicity mechanisms and effector repertoire.</title>
        <authorList>
            <person name="Levesque C.A."/>
            <person name="Brouwer H."/>
            <person name="Cano L."/>
            <person name="Hamilton J.P."/>
            <person name="Holt C."/>
            <person name="Huitema E."/>
            <person name="Raffaele S."/>
            <person name="Robideau G.P."/>
            <person name="Thines M."/>
            <person name="Win J."/>
            <person name="Zerillo M.M."/>
            <person name="Beakes G.W."/>
            <person name="Boore J.L."/>
            <person name="Busam D."/>
            <person name="Dumas B."/>
            <person name="Ferriera S."/>
            <person name="Fuerstenberg S.I."/>
            <person name="Gachon C.M."/>
            <person name="Gaulin E."/>
            <person name="Govers F."/>
            <person name="Grenville-Briggs L."/>
            <person name="Horner N."/>
            <person name="Hostetler J."/>
            <person name="Jiang R.H."/>
            <person name="Johnson J."/>
            <person name="Krajaejun T."/>
            <person name="Lin H."/>
            <person name="Meijer H.J."/>
            <person name="Moore B."/>
            <person name="Morris P."/>
            <person name="Phuntmart V."/>
            <person name="Puiu D."/>
            <person name="Shetty J."/>
            <person name="Stajich J.E."/>
            <person name="Tripathy S."/>
            <person name="Wawra S."/>
            <person name="van West P."/>
            <person name="Whitty B.R."/>
            <person name="Coutinho P.M."/>
            <person name="Henrissat B."/>
            <person name="Martin F."/>
            <person name="Thomas P.D."/>
            <person name="Tyler B.M."/>
            <person name="De Vries R.P."/>
            <person name="Kamoun S."/>
            <person name="Yandell M."/>
            <person name="Tisserat N."/>
            <person name="Buell C.R."/>
        </authorList>
    </citation>
    <scope>NUCLEOTIDE SEQUENCE</scope>
    <source>
        <strain evidence="10">DAOM:BR144</strain>
    </source>
</reference>
<dbReference type="Gene3D" id="3.20.20.70">
    <property type="entry name" value="Aldolase class I"/>
    <property type="match status" value="1"/>
</dbReference>
<evidence type="ECO:0000256" key="2">
    <source>
        <dbReference type="ARBA" id="ARBA00007571"/>
    </source>
</evidence>
<keyword evidence="7" id="KW-0413">Isomerase</keyword>
<evidence type="ECO:0000256" key="7">
    <source>
        <dbReference type="ARBA" id="ARBA00023235"/>
    </source>
</evidence>
<dbReference type="eggNOG" id="KOG4202">
    <property type="taxonomic scope" value="Eukaryota"/>
</dbReference>
<comment type="similarity">
    <text evidence="2">Belongs to the TrpF family.</text>
</comment>
<dbReference type="UniPathway" id="UPA00035">
    <property type="reaction ID" value="UER00042"/>
</dbReference>
<dbReference type="EMBL" id="GL376627">
    <property type="status" value="NOT_ANNOTATED_CDS"/>
    <property type="molecule type" value="Genomic_DNA"/>
</dbReference>
<dbReference type="InterPro" id="IPR011060">
    <property type="entry name" value="RibuloseP-bd_barrel"/>
</dbReference>
<dbReference type="InParanoid" id="K3X7P7"/>
<reference evidence="9" key="3">
    <citation type="submission" date="2015-02" db="UniProtKB">
        <authorList>
            <consortium name="EnsemblProtists"/>
        </authorList>
    </citation>
    <scope>IDENTIFICATION</scope>
    <source>
        <strain evidence="9">DAOM BR144</strain>
    </source>
</reference>
<dbReference type="SUPFAM" id="SSF51366">
    <property type="entry name" value="Ribulose-phoshate binding barrel"/>
    <property type="match status" value="1"/>
</dbReference>
<dbReference type="InterPro" id="IPR044643">
    <property type="entry name" value="TrpF_fam"/>
</dbReference>
<evidence type="ECO:0000259" key="8">
    <source>
        <dbReference type="Pfam" id="PF00697"/>
    </source>
</evidence>
<keyword evidence="10" id="KW-1185">Reference proteome</keyword>
<dbReference type="STRING" id="431595.K3X7P7"/>
<sequence>MSILDVITEQRRADVAAARLVVSEQQLRDQIRATEAALGPALDVLDRLNAPVKQGWSKIALAAEFKRASPSKGDIALELEIRGLANFLLLDTSVKGQQGGTGVTFDWRIAALFNQARLPCLMAGGLTPENVSKAVSIARPLGVDVSSGVEVKGSPGVKNMAKVSAFLKAAKDFLSVASLKIDEES</sequence>
<reference evidence="10" key="2">
    <citation type="submission" date="2010-04" db="EMBL/GenBank/DDBJ databases">
        <authorList>
            <person name="Buell R."/>
            <person name="Hamilton J."/>
            <person name="Hostetler J."/>
        </authorList>
    </citation>
    <scope>NUCLEOTIDE SEQUENCE [LARGE SCALE GENOMIC DNA]</scope>
    <source>
        <strain evidence="10">DAOM:BR144</strain>
    </source>
</reference>
<evidence type="ECO:0000256" key="4">
    <source>
        <dbReference type="ARBA" id="ARBA00022605"/>
    </source>
</evidence>
<organism evidence="9 10">
    <name type="scientific">Globisporangium ultimum (strain ATCC 200006 / CBS 805.95 / DAOM BR144)</name>
    <name type="common">Pythium ultimum</name>
    <dbReference type="NCBI Taxonomy" id="431595"/>
    <lineage>
        <taxon>Eukaryota</taxon>
        <taxon>Sar</taxon>
        <taxon>Stramenopiles</taxon>
        <taxon>Oomycota</taxon>
        <taxon>Peronosporomycetes</taxon>
        <taxon>Pythiales</taxon>
        <taxon>Pythiaceae</taxon>
        <taxon>Globisporangium</taxon>
    </lineage>
</organism>
<dbReference type="PANTHER" id="PTHR42894">
    <property type="entry name" value="N-(5'-PHOSPHORIBOSYL)ANTHRANILATE ISOMERASE"/>
    <property type="match status" value="1"/>
</dbReference>
<dbReference type="EC" id="5.3.1.24" evidence="3"/>
<keyword evidence="6" id="KW-0057">Aromatic amino acid biosynthesis</keyword>
<keyword evidence="4" id="KW-0028">Amino-acid biosynthesis</keyword>
<protein>
    <recommendedName>
        <fullName evidence="3">phosphoribosylanthranilate isomerase</fullName>
        <ecNumber evidence="3">5.3.1.24</ecNumber>
    </recommendedName>
</protein>
<dbReference type="HOGENOM" id="CLU_1464053_0_0_1"/>
<accession>K3X7P7</accession>
<dbReference type="HAMAP" id="MF_00135">
    <property type="entry name" value="PRAI"/>
    <property type="match status" value="1"/>
</dbReference>
<dbReference type="Pfam" id="PF00697">
    <property type="entry name" value="PRAI"/>
    <property type="match status" value="1"/>
</dbReference>
<evidence type="ECO:0000313" key="9">
    <source>
        <dbReference type="EnsemblProtists" id="PYU1_T013246"/>
    </source>
</evidence>
<dbReference type="CDD" id="cd00405">
    <property type="entry name" value="PRAI"/>
    <property type="match status" value="1"/>
</dbReference>
<keyword evidence="5" id="KW-0822">Tryptophan biosynthesis</keyword>
<evidence type="ECO:0000256" key="1">
    <source>
        <dbReference type="ARBA" id="ARBA00004664"/>
    </source>
</evidence>
<evidence type="ECO:0000313" key="10">
    <source>
        <dbReference type="Proteomes" id="UP000019132"/>
    </source>
</evidence>
<dbReference type="EnsemblProtists" id="PYU1_T013246">
    <property type="protein sequence ID" value="PYU1_T013246"/>
    <property type="gene ID" value="PYU1_G013217"/>
</dbReference>
<dbReference type="InterPro" id="IPR013785">
    <property type="entry name" value="Aldolase_TIM"/>
</dbReference>
<dbReference type="GO" id="GO:0000162">
    <property type="term" value="P:L-tryptophan biosynthetic process"/>
    <property type="evidence" value="ECO:0007669"/>
    <property type="project" value="UniProtKB-UniPathway"/>
</dbReference>
<feature type="domain" description="N-(5'phosphoribosyl) anthranilate isomerase (PRAI)" evidence="8">
    <location>
        <begin position="86"/>
        <end position="168"/>
    </location>
</feature>
<dbReference type="AlphaFoldDB" id="K3X7P7"/>
<dbReference type="Proteomes" id="UP000019132">
    <property type="component" value="Unassembled WGS sequence"/>
</dbReference>
<dbReference type="GO" id="GO:0004640">
    <property type="term" value="F:phosphoribosylanthranilate isomerase activity"/>
    <property type="evidence" value="ECO:0007669"/>
    <property type="project" value="UniProtKB-EC"/>
</dbReference>
<evidence type="ECO:0000256" key="5">
    <source>
        <dbReference type="ARBA" id="ARBA00022822"/>
    </source>
</evidence>
<evidence type="ECO:0000256" key="6">
    <source>
        <dbReference type="ARBA" id="ARBA00023141"/>
    </source>
</evidence>
<proteinExistence type="inferred from homology"/>